<evidence type="ECO:0000313" key="1">
    <source>
        <dbReference type="WBParaSite" id="MCU_005143-RA"/>
    </source>
</evidence>
<dbReference type="AlphaFoldDB" id="A0A5K3F3G6"/>
<reference evidence="1" key="1">
    <citation type="submission" date="2019-11" db="UniProtKB">
        <authorList>
            <consortium name="WormBaseParasite"/>
        </authorList>
    </citation>
    <scope>IDENTIFICATION</scope>
</reference>
<sequence length="117" mass="12689">MFCGKLILCHHAPSGPTAVPSVWTLRRHRQILLDVIKSARSEMFGVFLRSKGAWARNLTTVSATPDPTPDLSCSSPPSDRGLVIGATGRQFKPWVAQTLGFCPNSPVSQFLPFPSPS</sequence>
<dbReference type="WBParaSite" id="MCU_005143-RA">
    <property type="protein sequence ID" value="MCU_005143-RA"/>
    <property type="gene ID" value="MCU_005143"/>
</dbReference>
<proteinExistence type="predicted"/>
<organism evidence="1">
    <name type="scientific">Mesocestoides corti</name>
    <name type="common">Flatworm</name>
    <dbReference type="NCBI Taxonomy" id="53468"/>
    <lineage>
        <taxon>Eukaryota</taxon>
        <taxon>Metazoa</taxon>
        <taxon>Spiralia</taxon>
        <taxon>Lophotrochozoa</taxon>
        <taxon>Platyhelminthes</taxon>
        <taxon>Cestoda</taxon>
        <taxon>Eucestoda</taxon>
        <taxon>Cyclophyllidea</taxon>
        <taxon>Mesocestoididae</taxon>
        <taxon>Mesocestoides</taxon>
    </lineage>
</organism>
<name>A0A5K3F3G6_MESCO</name>
<protein>
    <submittedName>
        <fullName evidence="1">Uncharacterized protein</fullName>
    </submittedName>
</protein>
<accession>A0A5K3F3G6</accession>